<dbReference type="Pfam" id="PF00106">
    <property type="entry name" value="adh_short"/>
    <property type="match status" value="1"/>
</dbReference>
<comment type="caution">
    <text evidence="3">The sequence shown here is derived from an EMBL/GenBank/DDBJ whole genome shotgun (WGS) entry which is preliminary data.</text>
</comment>
<reference evidence="3 4" key="1">
    <citation type="submission" date="2020-04" db="EMBL/GenBank/DDBJ databases">
        <title>MicrobeNet Type strains.</title>
        <authorList>
            <person name="Nicholson A.C."/>
        </authorList>
    </citation>
    <scope>NUCLEOTIDE SEQUENCE [LARGE SCALE GENOMIC DNA]</scope>
    <source>
        <strain evidence="3 4">ATCC BAA-787</strain>
    </source>
</reference>
<evidence type="ECO:0000256" key="1">
    <source>
        <dbReference type="ARBA" id="ARBA00006484"/>
    </source>
</evidence>
<sequence length="257" mass="27089">MARVFVTGSSDGIGRETARRLIDAGHEVVGHARDAARAEELRAALPGLRDVLTGDLASLAQTRALAAAIADAGPFDAVVHNAGIGGGAPERAETADGFERIFQVNTVAPYVLTALAPRPARLVYLTSGLEAQGRVAFDDLQWSGRPWDGMQAYSDSKLYDVVLAFAVARLWPDVLATAVDPGWIKTKLGGPDAWDEVGDGAATQVWLATSDDAAARVSGVYLKRFEQLEANPAASDVDVQDTLLAALADLTGVELPR</sequence>
<dbReference type="RefSeq" id="WP_168677564.1">
    <property type="nucleotide sequence ID" value="NZ_JAAXOY010000039.1"/>
</dbReference>
<protein>
    <submittedName>
        <fullName evidence="3">SDR family NAD(P)-dependent oxidoreductase</fullName>
    </submittedName>
</protein>
<organism evidence="3 4">
    <name type="scientific">Cellulomonas septica</name>
    <dbReference type="NCBI Taxonomy" id="285080"/>
    <lineage>
        <taxon>Bacteria</taxon>
        <taxon>Bacillati</taxon>
        <taxon>Actinomycetota</taxon>
        <taxon>Actinomycetes</taxon>
        <taxon>Micrococcales</taxon>
        <taxon>Cellulomonadaceae</taxon>
        <taxon>Cellulomonas</taxon>
    </lineage>
</organism>
<dbReference type="PANTHER" id="PTHR24320">
    <property type="entry name" value="RETINOL DEHYDROGENASE"/>
    <property type="match status" value="1"/>
</dbReference>
<evidence type="ECO:0000313" key="3">
    <source>
        <dbReference type="EMBL" id="NKY38582.1"/>
    </source>
</evidence>
<dbReference type="SUPFAM" id="SSF51735">
    <property type="entry name" value="NAD(P)-binding Rossmann-fold domains"/>
    <property type="match status" value="1"/>
</dbReference>
<evidence type="ECO:0000256" key="2">
    <source>
        <dbReference type="ARBA" id="ARBA00023002"/>
    </source>
</evidence>
<proteinExistence type="inferred from homology"/>
<evidence type="ECO:0000313" key="4">
    <source>
        <dbReference type="Proteomes" id="UP000777774"/>
    </source>
</evidence>
<accession>A0ABX1JX17</accession>
<keyword evidence="4" id="KW-1185">Reference proteome</keyword>
<dbReference type="InterPro" id="IPR036291">
    <property type="entry name" value="NAD(P)-bd_dom_sf"/>
</dbReference>
<dbReference type="Proteomes" id="UP000777774">
    <property type="component" value="Unassembled WGS sequence"/>
</dbReference>
<name>A0ABX1JX17_9CELL</name>
<dbReference type="Gene3D" id="3.40.50.720">
    <property type="entry name" value="NAD(P)-binding Rossmann-like Domain"/>
    <property type="match status" value="1"/>
</dbReference>
<dbReference type="InterPro" id="IPR002347">
    <property type="entry name" value="SDR_fam"/>
</dbReference>
<dbReference type="PRINTS" id="PR00081">
    <property type="entry name" value="GDHRDH"/>
</dbReference>
<comment type="similarity">
    <text evidence="1">Belongs to the short-chain dehydrogenases/reductases (SDR) family.</text>
</comment>
<keyword evidence="2" id="KW-0560">Oxidoreductase</keyword>
<dbReference type="EMBL" id="JAAXOY010000039">
    <property type="protein sequence ID" value="NKY38582.1"/>
    <property type="molecule type" value="Genomic_DNA"/>
</dbReference>
<gene>
    <name evidence="3" type="ORF">HGA02_03310</name>
</gene>
<dbReference type="PANTHER" id="PTHR24320:SF274">
    <property type="entry name" value="CHAIN DEHYDROGENASE, PUTATIVE (AFU_ORTHOLOGUE AFUA_4G00440)-RELATED"/>
    <property type="match status" value="1"/>
</dbReference>